<comment type="caution">
    <text evidence="1">The sequence shown here is derived from an EMBL/GenBank/DDBJ whole genome shotgun (WGS) entry which is preliminary data.</text>
</comment>
<reference evidence="1 2" key="1">
    <citation type="submission" date="2017-03" db="EMBL/GenBank/DDBJ databases">
        <title>Genome sequence of Clostridium thermoalcaliphilum DSM 7309.</title>
        <authorList>
            <person name="Poehlein A."/>
            <person name="Daniel R."/>
        </authorList>
    </citation>
    <scope>NUCLEOTIDE SEQUENCE [LARGE SCALE GENOMIC DNA]</scope>
    <source>
        <strain evidence="1 2">DSM 7309</strain>
    </source>
</reference>
<dbReference type="OrthoDB" id="2986513at2"/>
<evidence type="ECO:0000313" key="1">
    <source>
        <dbReference type="EMBL" id="OPJ55767.1"/>
    </source>
</evidence>
<protein>
    <submittedName>
        <fullName evidence="1">YtxC-like family protein</fullName>
    </submittedName>
</protein>
<dbReference type="Pfam" id="PF08812">
    <property type="entry name" value="YtxC"/>
    <property type="match status" value="1"/>
</dbReference>
<dbReference type="AlphaFoldDB" id="A0A1V4I894"/>
<dbReference type="Proteomes" id="UP000190140">
    <property type="component" value="Unassembled WGS sequence"/>
</dbReference>
<dbReference type="EMBL" id="MZGW01000003">
    <property type="protein sequence ID" value="OPJ55767.1"/>
    <property type="molecule type" value="Genomic_DNA"/>
</dbReference>
<name>A0A1V4I894_9FIRM</name>
<proteinExistence type="predicted"/>
<gene>
    <name evidence="1" type="ORF">CLOTH_09450</name>
</gene>
<keyword evidence="2" id="KW-1185">Reference proteome</keyword>
<evidence type="ECO:0000313" key="2">
    <source>
        <dbReference type="Proteomes" id="UP000190140"/>
    </source>
</evidence>
<dbReference type="InterPro" id="IPR014199">
    <property type="entry name" value="Spore_YtxC"/>
</dbReference>
<organism evidence="1 2">
    <name type="scientific">Alkalithermobacter paradoxus</name>
    <dbReference type="NCBI Taxonomy" id="29349"/>
    <lineage>
        <taxon>Bacteria</taxon>
        <taxon>Bacillati</taxon>
        <taxon>Bacillota</taxon>
        <taxon>Clostridia</taxon>
        <taxon>Peptostreptococcales</taxon>
        <taxon>Tepidibacteraceae</taxon>
        <taxon>Alkalithermobacter</taxon>
    </lineage>
</organism>
<accession>A0A1V4I894</accession>
<dbReference type="STRING" id="29349.CLOTH_09450"/>
<dbReference type="RefSeq" id="WP_079411704.1">
    <property type="nucleotide sequence ID" value="NZ_MZGW01000003.1"/>
</dbReference>
<sequence length="265" mass="31780">MKYISLGMMGEYKDFGTSFVNYEGIEKQIRKNDELTEIDILVDDEDKESCKTAICYQLTDMITDIVKNKILKKVVDRSYKDIYLNEINNIYEHSLQIFSEKEVLIKDMIFTRLQEYLSTNDYININGFLRFRLKDFVDYVIEISDRGLEKYLVERDYKEFIQLLKYFVEIQEEKEDILKIHIEKEGIFKLYDKYNRPLENNYTKDIISLALRENMNYEDFLISALITICPREIWICDEMKNNTSKEIIDTIEAIFDNKVKVDYES</sequence>